<accession>A0A3M7L0D6</accession>
<dbReference type="GO" id="GO:0005680">
    <property type="term" value="C:anaphase-promoting complex"/>
    <property type="evidence" value="ECO:0007669"/>
    <property type="project" value="TreeGrafter"/>
</dbReference>
<dbReference type="PANTHER" id="PTHR19918">
    <property type="entry name" value="CELL DIVISION CYCLE 20 CDC20 FIZZY -RELATED"/>
    <property type="match status" value="1"/>
</dbReference>
<keyword evidence="3" id="KW-0131">Cell cycle</keyword>
<feature type="repeat" description="WD" evidence="4">
    <location>
        <begin position="361"/>
        <end position="405"/>
    </location>
</feature>
<feature type="region of interest" description="Disordered" evidence="5">
    <location>
        <begin position="125"/>
        <end position="190"/>
    </location>
</feature>
<dbReference type="AlphaFoldDB" id="A0A3M7L0D6"/>
<sequence length="507" mass="52621">SVNHGKMVEFSGAKPFALIMKIRPCSIALLLYAVSPNPDAAPTLAGAWPGWWTCLQRAKTRRSETRMENGQSQAPPAPSSPVKASILTPGPFRSPKSRVVYSDRLIPSRAATSRLDYSLLEREAAAEAGRPRQSLDPGADPGADPGSSAGAYAQLLRSQLLGCPPPSPDRASGGGAAGAGAGLAPRSPTRSPARKLFRYMAGDAETPLSGVPPASPYARGTLGGEDLAAATPGLASPARPLRRIPRAPFKVLDAPGLSDDFYLNLVDWSSANTLAVGLASAVYLWSALTSKVTLLVDLGPDRMVTSVGWSGRGSYLAVGVDDGQVQIWDVAKATNGGGGSPTPPAGATAPASNPSRPLRRWTDHSAAVKALAWSPHAHGVLASGGGSADRTIRLWNAGTGSCLQTVDTGSQVCCLAWAKNANELVSTHGYSQNQVVVWRYPAMTKLATLTGHTLRVLYLALSPDGQTVVTGAGDETLRFWNVFPEARGKGAAGPAGGVGAHLHASIR</sequence>
<dbReference type="PROSITE" id="PS50082">
    <property type="entry name" value="WD_REPEATS_2"/>
    <property type="match status" value="3"/>
</dbReference>
<dbReference type="SMART" id="SM00320">
    <property type="entry name" value="WD40"/>
    <property type="match status" value="4"/>
</dbReference>
<dbReference type="PANTHER" id="PTHR19918:SF1">
    <property type="entry name" value="FIZZY-RELATED PROTEIN HOMOLOG"/>
    <property type="match status" value="1"/>
</dbReference>
<dbReference type="GO" id="GO:1990757">
    <property type="term" value="F:ubiquitin ligase activator activity"/>
    <property type="evidence" value="ECO:0007669"/>
    <property type="project" value="TreeGrafter"/>
</dbReference>
<dbReference type="GO" id="GO:0010997">
    <property type="term" value="F:anaphase-promoting complex binding"/>
    <property type="evidence" value="ECO:0007669"/>
    <property type="project" value="InterPro"/>
</dbReference>
<feature type="non-terminal residue" evidence="6">
    <location>
        <position position="1"/>
    </location>
</feature>
<dbReference type="GO" id="GO:0031145">
    <property type="term" value="P:anaphase-promoting complex-dependent catabolic process"/>
    <property type="evidence" value="ECO:0007669"/>
    <property type="project" value="TreeGrafter"/>
</dbReference>
<feature type="region of interest" description="Disordered" evidence="5">
    <location>
        <begin position="332"/>
        <end position="359"/>
    </location>
</feature>
<reference evidence="7" key="1">
    <citation type="journal article" date="2018" name="Algal Res.">
        <title>Characterization of plant carbon substrate utilization by Auxenochlorella protothecoides.</title>
        <authorList>
            <person name="Vogler B.W."/>
            <person name="Starkenburg S.R."/>
            <person name="Sudasinghe N."/>
            <person name="Schambach J.Y."/>
            <person name="Rollin J.A."/>
            <person name="Pattathil S."/>
            <person name="Barry A.N."/>
        </authorList>
    </citation>
    <scope>NUCLEOTIDE SEQUENCE [LARGE SCALE GENOMIC DNA]</scope>
    <source>
        <strain evidence="7">UTEX 25</strain>
    </source>
</reference>
<dbReference type="GO" id="GO:1905786">
    <property type="term" value="P:positive regulation of anaphase-promoting complex-dependent catabolic process"/>
    <property type="evidence" value="ECO:0007669"/>
    <property type="project" value="TreeGrafter"/>
</dbReference>
<dbReference type="SUPFAM" id="SSF117289">
    <property type="entry name" value="Nucleoporin domain"/>
    <property type="match status" value="1"/>
</dbReference>
<feature type="compositionally biased region" description="Gly residues" evidence="5">
    <location>
        <begin position="172"/>
        <end position="181"/>
    </location>
</feature>
<evidence type="ECO:0000256" key="5">
    <source>
        <dbReference type="SAM" id="MobiDB-lite"/>
    </source>
</evidence>
<proteinExistence type="predicted"/>
<dbReference type="Pfam" id="PF00400">
    <property type="entry name" value="WD40"/>
    <property type="match status" value="3"/>
</dbReference>
<keyword evidence="2" id="KW-0677">Repeat</keyword>
<evidence type="ECO:0000256" key="3">
    <source>
        <dbReference type="ARBA" id="ARBA00023306"/>
    </source>
</evidence>
<dbReference type="PROSITE" id="PS00678">
    <property type="entry name" value="WD_REPEATS_1"/>
    <property type="match status" value="1"/>
</dbReference>
<evidence type="ECO:0000313" key="7">
    <source>
        <dbReference type="Proteomes" id="UP000279271"/>
    </source>
</evidence>
<evidence type="ECO:0000313" key="6">
    <source>
        <dbReference type="EMBL" id="RMZ55495.1"/>
    </source>
</evidence>
<feature type="region of interest" description="Disordered" evidence="5">
    <location>
        <begin position="62"/>
        <end position="91"/>
    </location>
</feature>
<feature type="repeat" description="WD" evidence="4">
    <location>
        <begin position="304"/>
        <end position="330"/>
    </location>
</feature>
<dbReference type="InterPro" id="IPR019775">
    <property type="entry name" value="WD40_repeat_CS"/>
</dbReference>
<evidence type="ECO:0000256" key="1">
    <source>
        <dbReference type="ARBA" id="ARBA00022574"/>
    </source>
</evidence>
<evidence type="ECO:0000256" key="2">
    <source>
        <dbReference type="ARBA" id="ARBA00022737"/>
    </source>
</evidence>
<dbReference type="InterPro" id="IPR001680">
    <property type="entry name" value="WD40_rpt"/>
</dbReference>
<dbReference type="Gene3D" id="2.130.10.10">
    <property type="entry name" value="YVTN repeat-like/Quinoprotein amine dehydrogenase"/>
    <property type="match status" value="2"/>
</dbReference>
<protein>
    <submittedName>
        <fullName evidence="6">Uncharacterized protein</fullName>
    </submittedName>
</protein>
<comment type="caution">
    <text evidence="6">The sequence shown here is derived from an EMBL/GenBank/DDBJ whole genome shotgun (WGS) entry which is preliminary data.</text>
</comment>
<gene>
    <name evidence="6" type="ORF">APUTEX25_000078</name>
</gene>
<dbReference type="Proteomes" id="UP000279271">
    <property type="component" value="Unassembled WGS sequence"/>
</dbReference>
<dbReference type="EMBL" id="QOKY01000160">
    <property type="protein sequence ID" value="RMZ55495.1"/>
    <property type="molecule type" value="Genomic_DNA"/>
</dbReference>
<keyword evidence="1 4" id="KW-0853">WD repeat</keyword>
<dbReference type="InterPro" id="IPR033010">
    <property type="entry name" value="Cdc20/Fizzy"/>
</dbReference>
<dbReference type="InterPro" id="IPR015943">
    <property type="entry name" value="WD40/YVTN_repeat-like_dom_sf"/>
</dbReference>
<evidence type="ECO:0000256" key="4">
    <source>
        <dbReference type="PROSITE-ProRule" id="PRU00221"/>
    </source>
</evidence>
<feature type="compositionally biased region" description="Low complexity" evidence="5">
    <location>
        <begin position="345"/>
        <end position="355"/>
    </location>
</feature>
<organism evidence="6 7">
    <name type="scientific">Auxenochlorella protothecoides</name>
    <name type="common">Green microalga</name>
    <name type="synonym">Chlorella protothecoides</name>
    <dbReference type="NCBI Taxonomy" id="3075"/>
    <lineage>
        <taxon>Eukaryota</taxon>
        <taxon>Viridiplantae</taxon>
        <taxon>Chlorophyta</taxon>
        <taxon>core chlorophytes</taxon>
        <taxon>Trebouxiophyceae</taxon>
        <taxon>Chlorellales</taxon>
        <taxon>Chlorellaceae</taxon>
        <taxon>Auxenochlorella</taxon>
    </lineage>
</organism>
<dbReference type="PROSITE" id="PS50294">
    <property type="entry name" value="WD_REPEATS_REGION"/>
    <property type="match status" value="2"/>
</dbReference>
<name>A0A3M7L0D6_AUXPR</name>
<feature type="repeat" description="WD" evidence="4">
    <location>
        <begin position="449"/>
        <end position="482"/>
    </location>
</feature>